<evidence type="ECO:0000313" key="4">
    <source>
        <dbReference type="Proteomes" id="UP001633002"/>
    </source>
</evidence>
<feature type="region of interest" description="Disordered" evidence="1">
    <location>
        <begin position="149"/>
        <end position="191"/>
    </location>
</feature>
<protein>
    <recommendedName>
        <fullName evidence="2">Endonuclease/exonuclease/phosphatase domain-containing protein</fullName>
    </recommendedName>
</protein>
<dbReference type="InterPro" id="IPR005135">
    <property type="entry name" value="Endo/exonuclease/phosphatase"/>
</dbReference>
<name>A0ABD3HHW0_9MARC</name>
<feature type="domain" description="Endonuclease/exonuclease/phosphatase" evidence="2">
    <location>
        <begin position="240"/>
        <end position="413"/>
    </location>
</feature>
<reference evidence="3 4" key="1">
    <citation type="submission" date="2024-09" db="EMBL/GenBank/DDBJ databases">
        <title>Chromosome-scale assembly of Riccia sorocarpa.</title>
        <authorList>
            <person name="Paukszto L."/>
        </authorList>
    </citation>
    <scope>NUCLEOTIDE SEQUENCE [LARGE SCALE GENOMIC DNA]</scope>
    <source>
        <strain evidence="3">LP-2024</strain>
        <tissue evidence="3">Aerial parts of the thallus</tissue>
    </source>
</reference>
<evidence type="ECO:0000259" key="2">
    <source>
        <dbReference type="Pfam" id="PF03372"/>
    </source>
</evidence>
<evidence type="ECO:0000256" key="1">
    <source>
        <dbReference type="SAM" id="MobiDB-lite"/>
    </source>
</evidence>
<evidence type="ECO:0000313" key="3">
    <source>
        <dbReference type="EMBL" id="KAL3689705.1"/>
    </source>
</evidence>
<dbReference type="AlphaFoldDB" id="A0ABD3HHW0"/>
<sequence>MNGGSLVRLVENPEGNVEVNQERHTDEGVDTGDTVMGAVPDQEEKKEEDTVIPSEGNKQKDLMVDNSTDSMDSEGDYEVLWKALKEINKEKGTKRGNLKGGRKVVTARLVPLDEEKILLEENPFESQFSILKKNKETFELGHEVSFEGDGSMIGEGSRGPKKKKKPGRLKPVVDAENRNPNQSEDEWMGVKGGGCTEKRRVLGMMDTNGCRYSVRSESVSEMEDGEVRERKMRDNGLMQVIGLQEVKSDKWRTNKWLSRLKKKGTVVFDKPIGSKGGTALIFHESVEVTAKGTGGHGRLAWAKVKVQNILGGEEWIVLGDFNQVEMQEDARGKSTVVKGREERAWKQLNFDKGLVDGFFCAASIEGVRFTRMARRRSRYDWSRLDRFYLTRGADWIDHIRQVTHFSSSSISDHCPIVMDVQVVPEDETRKHESYFKMNHFDLGDADTMKKVREAWVNEAEIVKDNRRKWARGWNRVKLVLKEAREVRDRKRREEGNLANEVAWRKERISVDSSIEEVEALTRAEARLRARELQDAREWRARSREKWLKVDEAPSRYFFAKMKANWAREKIEALVNTEGEVTTNRDEILDEITEFYQNLYSAEEENTESEEAREEVVGLLQQGITPEESRSMSTVPEKKEIEAVIFGMRTNKAPGLDGVTIEVLQACWEFVGEDFVRLIQTIWAKRRLLKSDCQAVISYCIKVGIRKY</sequence>
<dbReference type="EMBL" id="JBJQOH010000004">
    <property type="protein sequence ID" value="KAL3689705.1"/>
    <property type="molecule type" value="Genomic_DNA"/>
</dbReference>
<feature type="compositionally biased region" description="Basic residues" evidence="1">
    <location>
        <begin position="159"/>
        <end position="168"/>
    </location>
</feature>
<gene>
    <name evidence="3" type="ORF">R1sor_016014</name>
</gene>
<dbReference type="Proteomes" id="UP001633002">
    <property type="component" value="Unassembled WGS sequence"/>
</dbReference>
<keyword evidence="4" id="KW-1185">Reference proteome</keyword>
<proteinExistence type="predicted"/>
<comment type="caution">
    <text evidence="3">The sequence shown here is derived from an EMBL/GenBank/DDBJ whole genome shotgun (WGS) entry which is preliminary data.</text>
</comment>
<dbReference type="SUPFAM" id="SSF56219">
    <property type="entry name" value="DNase I-like"/>
    <property type="match status" value="1"/>
</dbReference>
<dbReference type="PANTHER" id="PTHR19446">
    <property type="entry name" value="REVERSE TRANSCRIPTASES"/>
    <property type="match status" value="1"/>
</dbReference>
<accession>A0ABD3HHW0</accession>
<feature type="region of interest" description="Disordered" evidence="1">
    <location>
        <begin position="1"/>
        <end position="73"/>
    </location>
</feature>
<dbReference type="Gene3D" id="3.60.10.10">
    <property type="entry name" value="Endonuclease/exonuclease/phosphatase"/>
    <property type="match status" value="1"/>
</dbReference>
<dbReference type="InterPro" id="IPR036691">
    <property type="entry name" value="Endo/exonu/phosph_ase_sf"/>
</dbReference>
<organism evidence="3 4">
    <name type="scientific">Riccia sorocarpa</name>
    <dbReference type="NCBI Taxonomy" id="122646"/>
    <lineage>
        <taxon>Eukaryota</taxon>
        <taxon>Viridiplantae</taxon>
        <taxon>Streptophyta</taxon>
        <taxon>Embryophyta</taxon>
        <taxon>Marchantiophyta</taxon>
        <taxon>Marchantiopsida</taxon>
        <taxon>Marchantiidae</taxon>
        <taxon>Marchantiales</taxon>
        <taxon>Ricciaceae</taxon>
        <taxon>Riccia</taxon>
    </lineage>
</organism>
<dbReference type="Pfam" id="PF03372">
    <property type="entry name" value="Exo_endo_phos"/>
    <property type="match status" value="1"/>
</dbReference>